<dbReference type="PIRSF" id="PIRSF000349">
    <property type="entry name" value="SODismutase"/>
    <property type="match status" value="1"/>
</dbReference>
<reference evidence="9" key="1">
    <citation type="journal article" date="2021" name="PeerJ">
        <title>Extensive microbial diversity within the chicken gut microbiome revealed by metagenomics and culture.</title>
        <authorList>
            <person name="Gilroy R."/>
            <person name="Ravi A."/>
            <person name="Getino M."/>
            <person name="Pursley I."/>
            <person name="Horton D.L."/>
            <person name="Alikhan N.F."/>
            <person name="Baker D."/>
            <person name="Gharbi K."/>
            <person name="Hall N."/>
            <person name="Watson M."/>
            <person name="Adriaenssens E.M."/>
            <person name="Foster-Nyarko E."/>
            <person name="Jarju S."/>
            <person name="Secka A."/>
            <person name="Antonio M."/>
            <person name="Oren A."/>
            <person name="Chaudhuri R.R."/>
            <person name="La Ragione R."/>
            <person name="Hildebrand F."/>
            <person name="Pallen M.J."/>
        </authorList>
    </citation>
    <scope>NUCLEOTIDE SEQUENCE</scope>
    <source>
        <strain evidence="9">B5-657</strain>
    </source>
</reference>
<comment type="similarity">
    <text evidence="1 6">Belongs to the iron/manganese superoxide dismutase family.</text>
</comment>
<dbReference type="GO" id="GO:0004784">
    <property type="term" value="F:superoxide dismutase activity"/>
    <property type="evidence" value="ECO:0007669"/>
    <property type="project" value="UniProtKB-EC"/>
</dbReference>
<comment type="function">
    <text evidence="6">Destroys radicals which are normally produced within the cells and which are toxic to biological systems.</text>
</comment>
<evidence type="ECO:0000256" key="6">
    <source>
        <dbReference type="RuleBase" id="RU000414"/>
    </source>
</evidence>
<dbReference type="PANTHER" id="PTHR43595">
    <property type="entry name" value="37S RIBOSOMAL PROTEIN S26, MITOCHONDRIAL"/>
    <property type="match status" value="1"/>
</dbReference>
<dbReference type="SUPFAM" id="SSF54719">
    <property type="entry name" value="Fe,Mn superoxide dismutase (SOD), C-terminal domain"/>
    <property type="match status" value="1"/>
</dbReference>
<protein>
    <recommendedName>
        <fullName evidence="2 6">Superoxide dismutase</fullName>
        <ecNumber evidence="2 6">1.15.1.1</ecNumber>
    </recommendedName>
</protein>
<organism evidence="9 10">
    <name type="scientific">Candidatus Cellulosilyticum pullistercoris</name>
    <dbReference type="NCBI Taxonomy" id="2838521"/>
    <lineage>
        <taxon>Bacteria</taxon>
        <taxon>Bacillati</taxon>
        <taxon>Bacillota</taxon>
        <taxon>Clostridia</taxon>
        <taxon>Lachnospirales</taxon>
        <taxon>Cellulosilyticaceae</taxon>
        <taxon>Cellulosilyticum</taxon>
    </lineage>
</organism>
<evidence type="ECO:0000256" key="4">
    <source>
        <dbReference type="ARBA" id="ARBA00023002"/>
    </source>
</evidence>
<evidence type="ECO:0000256" key="3">
    <source>
        <dbReference type="ARBA" id="ARBA00022723"/>
    </source>
</evidence>
<sequence>MNAEATGPFELPPLEYNYNALEPYIDEKTLRIHHNKHHKAYVDSLNAALSRHPEFYGATLDQLLLFPDRLPSDIQTQVTNNAGGHYNHSLMWKIIGPNNANRPTGDFAEVINRQFGSFENLKLGLTAAADSVFGSGYAWLVLNPYGRLIIVTTGNQNTPVPLRTIPLLPIDVWEHAYYLKHQNERDAYIEDYFNLINWDRVAARYYAALAELPTLDA</sequence>
<feature type="binding site" evidence="5">
    <location>
        <position position="171"/>
    </location>
    <ligand>
        <name>Mn(2+)</name>
        <dbReference type="ChEBI" id="CHEBI:29035"/>
    </ligand>
</feature>
<dbReference type="PANTHER" id="PTHR43595:SF2">
    <property type="entry name" value="SMALL RIBOSOMAL SUBUNIT PROTEIN MS42"/>
    <property type="match status" value="1"/>
</dbReference>
<dbReference type="InterPro" id="IPR001189">
    <property type="entry name" value="Mn/Fe_SOD"/>
</dbReference>
<dbReference type="InterPro" id="IPR019832">
    <property type="entry name" value="Mn/Fe_SOD_C"/>
</dbReference>
<keyword evidence="3 5" id="KW-0479">Metal-binding</keyword>
<evidence type="ECO:0000256" key="1">
    <source>
        <dbReference type="ARBA" id="ARBA00008714"/>
    </source>
</evidence>
<keyword evidence="4 6" id="KW-0560">Oxidoreductase</keyword>
<dbReference type="EMBL" id="JAHLFQ010000092">
    <property type="protein sequence ID" value="MBU3803974.1"/>
    <property type="molecule type" value="Genomic_DNA"/>
</dbReference>
<dbReference type="FunFam" id="3.55.40.20:FF:000004">
    <property type="entry name" value="Superoxide dismutase [Fe]"/>
    <property type="match status" value="1"/>
</dbReference>
<dbReference type="AlphaFoldDB" id="A0A9E2NL51"/>
<dbReference type="InterPro" id="IPR036324">
    <property type="entry name" value="Mn/Fe_SOD_N_sf"/>
</dbReference>
<feature type="domain" description="Manganese/iron superoxide dismutase N-terminal" evidence="7">
    <location>
        <begin position="9"/>
        <end position="95"/>
    </location>
</feature>
<evidence type="ECO:0000256" key="5">
    <source>
        <dbReference type="PIRSR" id="PIRSR000349-1"/>
    </source>
</evidence>
<dbReference type="Gene3D" id="1.10.287.990">
    <property type="entry name" value="Fe,Mn superoxide dismutase (SOD) domain"/>
    <property type="match status" value="1"/>
</dbReference>
<feature type="binding site" evidence="5">
    <location>
        <position position="33"/>
    </location>
    <ligand>
        <name>Mn(2+)</name>
        <dbReference type="ChEBI" id="CHEBI:29035"/>
    </ligand>
</feature>
<dbReference type="InterPro" id="IPR019831">
    <property type="entry name" value="Mn/Fe_SOD_N"/>
</dbReference>
<evidence type="ECO:0000259" key="7">
    <source>
        <dbReference type="Pfam" id="PF00081"/>
    </source>
</evidence>
<feature type="binding site" evidence="5">
    <location>
        <position position="88"/>
    </location>
    <ligand>
        <name>Mn(2+)</name>
        <dbReference type="ChEBI" id="CHEBI:29035"/>
    </ligand>
</feature>
<dbReference type="EC" id="1.15.1.1" evidence="2 6"/>
<evidence type="ECO:0000313" key="10">
    <source>
        <dbReference type="Proteomes" id="UP000824229"/>
    </source>
</evidence>
<comment type="catalytic activity">
    <reaction evidence="6">
        <text>2 superoxide + 2 H(+) = H2O2 + O2</text>
        <dbReference type="Rhea" id="RHEA:20696"/>
        <dbReference type="ChEBI" id="CHEBI:15378"/>
        <dbReference type="ChEBI" id="CHEBI:15379"/>
        <dbReference type="ChEBI" id="CHEBI:16240"/>
        <dbReference type="ChEBI" id="CHEBI:18421"/>
        <dbReference type="EC" id="1.15.1.1"/>
    </reaction>
</comment>
<proteinExistence type="inferred from homology"/>
<evidence type="ECO:0000259" key="8">
    <source>
        <dbReference type="Pfam" id="PF02777"/>
    </source>
</evidence>
<dbReference type="SUPFAM" id="SSF46609">
    <property type="entry name" value="Fe,Mn superoxide dismutase (SOD), N-terminal domain"/>
    <property type="match status" value="1"/>
</dbReference>
<dbReference type="Pfam" id="PF00081">
    <property type="entry name" value="Sod_Fe_N"/>
    <property type="match status" value="1"/>
</dbReference>
<dbReference type="GO" id="GO:0046872">
    <property type="term" value="F:metal ion binding"/>
    <property type="evidence" value="ECO:0007669"/>
    <property type="project" value="UniProtKB-KW"/>
</dbReference>
<dbReference type="Pfam" id="PF02777">
    <property type="entry name" value="Sod_Fe_C"/>
    <property type="match status" value="1"/>
</dbReference>
<name>A0A9E2NL51_9FIRM</name>
<feature type="domain" description="Manganese/iron superoxide dismutase C-terminal" evidence="8">
    <location>
        <begin position="103"/>
        <end position="204"/>
    </location>
</feature>
<gene>
    <name evidence="9" type="ORF">H9872_04365</name>
</gene>
<evidence type="ECO:0000256" key="2">
    <source>
        <dbReference type="ARBA" id="ARBA00012682"/>
    </source>
</evidence>
<dbReference type="PROSITE" id="PS00088">
    <property type="entry name" value="SOD_MN"/>
    <property type="match status" value="1"/>
</dbReference>
<dbReference type="Gene3D" id="3.55.40.20">
    <property type="entry name" value="Iron/manganese superoxide dismutase, C-terminal domain"/>
    <property type="match status" value="1"/>
</dbReference>
<accession>A0A9E2NL51</accession>
<feature type="binding site" evidence="5">
    <location>
        <position position="175"/>
    </location>
    <ligand>
        <name>Mn(2+)</name>
        <dbReference type="ChEBI" id="CHEBI:29035"/>
    </ligand>
</feature>
<dbReference type="InterPro" id="IPR036314">
    <property type="entry name" value="SOD_C_sf"/>
</dbReference>
<dbReference type="Proteomes" id="UP000824229">
    <property type="component" value="Unassembled WGS sequence"/>
</dbReference>
<evidence type="ECO:0000313" key="9">
    <source>
        <dbReference type="EMBL" id="MBU3803974.1"/>
    </source>
</evidence>
<dbReference type="PRINTS" id="PR01703">
    <property type="entry name" value="MNSODISMTASE"/>
</dbReference>
<dbReference type="InterPro" id="IPR019833">
    <property type="entry name" value="Mn/Fe_SOD_BS"/>
</dbReference>
<dbReference type="GO" id="GO:0005737">
    <property type="term" value="C:cytoplasm"/>
    <property type="evidence" value="ECO:0007669"/>
    <property type="project" value="TreeGrafter"/>
</dbReference>
<comment type="caution">
    <text evidence="9">The sequence shown here is derived from an EMBL/GenBank/DDBJ whole genome shotgun (WGS) entry which is preliminary data.</text>
</comment>
<reference evidence="9" key="2">
    <citation type="submission" date="2021-04" db="EMBL/GenBank/DDBJ databases">
        <authorList>
            <person name="Gilroy R."/>
        </authorList>
    </citation>
    <scope>NUCLEOTIDE SEQUENCE</scope>
    <source>
        <strain evidence="9">B5-657</strain>
    </source>
</reference>